<dbReference type="GO" id="GO:0006629">
    <property type="term" value="P:lipid metabolic process"/>
    <property type="evidence" value="ECO:0007669"/>
    <property type="project" value="InterPro"/>
</dbReference>
<dbReference type="Proteomes" id="UP000070700">
    <property type="component" value="Unassembled WGS sequence"/>
</dbReference>
<dbReference type="OrthoDB" id="4153866at2759"/>
<keyword evidence="4" id="KW-1185">Reference proteome</keyword>
<reference evidence="3 4" key="1">
    <citation type="submission" date="2015-10" db="EMBL/GenBank/DDBJ databases">
        <title>Full genome of DAOMC 229536 Phialocephala scopiformis, a fungal endophyte of spruce producing the potent anti-insectan compound rugulosin.</title>
        <authorList>
            <consortium name="DOE Joint Genome Institute"/>
            <person name="Walker A.K."/>
            <person name="Frasz S.L."/>
            <person name="Seifert K.A."/>
            <person name="Miller J.D."/>
            <person name="Mondo S.J."/>
            <person name="Labutti K."/>
            <person name="Lipzen A."/>
            <person name="Dockter R."/>
            <person name="Kennedy M."/>
            <person name="Grigoriev I.V."/>
            <person name="Spatafora J.W."/>
        </authorList>
    </citation>
    <scope>NUCLEOTIDE SEQUENCE [LARGE SCALE GENOMIC DNA]</scope>
    <source>
        <strain evidence="3 4">CBS 120377</strain>
    </source>
</reference>
<dbReference type="AlphaFoldDB" id="A0A194WUX8"/>
<dbReference type="GeneID" id="28817869"/>
<dbReference type="RefSeq" id="XP_018065824.1">
    <property type="nucleotide sequence ID" value="XM_018208143.1"/>
</dbReference>
<dbReference type="KEGG" id="psco:LY89DRAFT_539235"/>
<dbReference type="GO" id="GO:0008081">
    <property type="term" value="F:phosphoric diester hydrolase activity"/>
    <property type="evidence" value="ECO:0007669"/>
    <property type="project" value="InterPro"/>
</dbReference>
<dbReference type="SUPFAM" id="SSF51695">
    <property type="entry name" value="PLC-like phosphodiesterases"/>
    <property type="match status" value="1"/>
</dbReference>
<feature type="non-terminal residue" evidence="3">
    <location>
        <position position="266"/>
    </location>
</feature>
<feature type="non-terminal residue" evidence="3">
    <location>
        <position position="1"/>
    </location>
</feature>
<dbReference type="PANTHER" id="PTHR31571:SF1">
    <property type="entry name" value="ALTERED INHERITANCE OF MITOCHONDRIA PROTEIN 6"/>
    <property type="match status" value="1"/>
</dbReference>
<protein>
    <recommendedName>
        <fullName evidence="2">Altered inheritance of mitochondria protein 6</fullName>
    </recommendedName>
</protein>
<dbReference type="FunCoup" id="A0A194WUX8">
    <property type="interactions" value="8"/>
</dbReference>
<evidence type="ECO:0000313" key="3">
    <source>
        <dbReference type="EMBL" id="KUJ11469.1"/>
    </source>
</evidence>
<dbReference type="PANTHER" id="PTHR31571">
    <property type="entry name" value="ALTERED INHERITANCE OF MITOCHONDRIA PROTEIN 6"/>
    <property type="match status" value="1"/>
</dbReference>
<dbReference type="InterPro" id="IPR051236">
    <property type="entry name" value="HAT_RTT109-like"/>
</dbReference>
<evidence type="ECO:0000313" key="4">
    <source>
        <dbReference type="Proteomes" id="UP000070700"/>
    </source>
</evidence>
<name>A0A194WUX8_MOLSC</name>
<gene>
    <name evidence="3" type="ORF">LY89DRAFT_539235</name>
</gene>
<dbReference type="EMBL" id="KQ947426">
    <property type="protein sequence ID" value="KUJ11469.1"/>
    <property type="molecule type" value="Genomic_DNA"/>
</dbReference>
<proteinExistence type="inferred from homology"/>
<comment type="similarity">
    <text evidence="1">Belongs to the AIM6 family.</text>
</comment>
<organism evidence="3 4">
    <name type="scientific">Mollisia scopiformis</name>
    <name type="common">Conifer needle endophyte fungus</name>
    <name type="synonym">Phialocephala scopiformis</name>
    <dbReference type="NCBI Taxonomy" id="149040"/>
    <lineage>
        <taxon>Eukaryota</taxon>
        <taxon>Fungi</taxon>
        <taxon>Dikarya</taxon>
        <taxon>Ascomycota</taxon>
        <taxon>Pezizomycotina</taxon>
        <taxon>Leotiomycetes</taxon>
        <taxon>Helotiales</taxon>
        <taxon>Mollisiaceae</taxon>
        <taxon>Mollisia</taxon>
    </lineage>
</organism>
<evidence type="ECO:0000256" key="1">
    <source>
        <dbReference type="ARBA" id="ARBA00008858"/>
    </source>
</evidence>
<accession>A0A194WUX8</accession>
<dbReference type="InterPro" id="IPR017946">
    <property type="entry name" value="PLC-like_Pdiesterase_TIM-brl"/>
</dbReference>
<dbReference type="InParanoid" id="A0A194WUX8"/>
<evidence type="ECO:0000256" key="2">
    <source>
        <dbReference type="ARBA" id="ARBA00014286"/>
    </source>
</evidence>
<sequence length="266" mass="29002">ISPSWLPNFSTGINPIQCHSHNDYAQKIPLYQSLAVGCVSTEVDIFVRGKDLLVGHDGGRLNSAWTLRSLYLDPLKAILEGQNGNSENVAAGVVKGIFDETPQTSFILLVDFKDSAGKTWNLFLSQLDDFRQKDWLTYWKPETGVVQRPITVVVTGASLLNDVIANTTYRDVFFDAPLGDLANSNGKYDNTNSYYASTAMGRAVGGVGQQFSAGQNSVIVAQVQQATALGLKTRYWDAPGSPEVLRNKVWENLVGLGVSVLNVDDL</sequence>